<dbReference type="Proteomes" id="UP001055102">
    <property type="component" value="Unassembled WGS sequence"/>
</dbReference>
<name>A0ABQ4SWP6_9HYPH</name>
<protein>
    <recommendedName>
        <fullName evidence="4">DNA primase</fullName>
    </recommendedName>
</protein>
<dbReference type="EMBL" id="BPQR01000027">
    <property type="protein sequence ID" value="GJE06365.1"/>
    <property type="molecule type" value="Genomic_DNA"/>
</dbReference>
<proteinExistence type="predicted"/>
<gene>
    <name evidence="2" type="ORF">AOPFMNJM_1681</name>
</gene>
<evidence type="ECO:0008006" key="4">
    <source>
        <dbReference type="Google" id="ProtNLM"/>
    </source>
</evidence>
<organism evidence="2 3">
    <name type="scientific">Methylobacterium jeotgali</name>
    <dbReference type="NCBI Taxonomy" id="381630"/>
    <lineage>
        <taxon>Bacteria</taxon>
        <taxon>Pseudomonadati</taxon>
        <taxon>Pseudomonadota</taxon>
        <taxon>Alphaproteobacteria</taxon>
        <taxon>Hyphomicrobiales</taxon>
        <taxon>Methylobacteriaceae</taxon>
        <taxon>Methylobacterium</taxon>
    </lineage>
</organism>
<reference evidence="2" key="2">
    <citation type="submission" date="2021-08" db="EMBL/GenBank/DDBJ databases">
        <authorList>
            <person name="Tani A."/>
            <person name="Ola A."/>
            <person name="Ogura Y."/>
            <person name="Katsura K."/>
            <person name="Hayashi T."/>
        </authorList>
    </citation>
    <scope>NUCLEOTIDE SEQUENCE</scope>
    <source>
        <strain evidence="2">LMG 23639</strain>
    </source>
</reference>
<comment type="caution">
    <text evidence="2">The sequence shown here is derived from an EMBL/GenBank/DDBJ whole genome shotgun (WGS) entry which is preliminary data.</text>
</comment>
<evidence type="ECO:0000256" key="1">
    <source>
        <dbReference type="SAM" id="MobiDB-lite"/>
    </source>
</evidence>
<sequence length="622" mass="66890">MASRSGLKGVRAAFSDALAQHAADAQPSDPPAEENRHGFPPGGWPGGPVSHLPPECPVIPLGKDGDTTYFVDTLGQLRAVNVNKWGKKILLDLFAHQPNYLTWAWPRLSAPKDGKPSRINGLEVDDACACLLKAASTRGLFAPVDRVRGRGAWTVKGSGELVWHSGQGLWRVSTHGKLQVSRPGEVDGTFYPRRPPVLEPWREAVPAEQSPAHDLIAAFQSWKWERPLLDPILLLGWIGAAFLGAALDWRPALFITGDYGQGKSTLQAIIKEVIGDALHATADTTPAGIYQRVKQDCLPVAVDELEADADNRRAVGVVRLARLAASGGVMYRGGSEHEGVEFQARNAFFFSAINPPPLGPQDRSRMALLNLRKLEQGGARPEIPGAIDTFGRQFLRQLMDGWKHWPRTLNGWKDAMRDAGLDGRTQDTYGTLLACATMLLGDAGMEAAGLPVTEPGLLGPMIAEATAAERGERTANWRACLEHLLASPIEAWKGGEKPTVGGCIELLEANHTPLDSMNTSTEPLEAARTRLALAGLGLVAPGKVCAGPALAIPATSPLLTKLFAGTIWGAGVWMHALKQGPADVVIRDRGNQQVVKINRVATRCVLVDMQAFDTVTKVEDEG</sequence>
<keyword evidence="3" id="KW-1185">Reference proteome</keyword>
<evidence type="ECO:0000313" key="2">
    <source>
        <dbReference type="EMBL" id="GJE06365.1"/>
    </source>
</evidence>
<evidence type="ECO:0000313" key="3">
    <source>
        <dbReference type="Proteomes" id="UP001055102"/>
    </source>
</evidence>
<reference evidence="2" key="1">
    <citation type="journal article" date="2021" name="Front. Microbiol.">
        <title>Comprehensive Comparative Genomics and Phenotyping of Methylobacterium Species.</title>
        <authorList>
            <person name="Alessa O."/>
            <person name="Ogura Y."/>
            <person name="Fujitani Y."/>
            <person name="Takami H."/>
            <person name="Hayashi T."/>
            <person name="Sahin N."/>
            <person name="Tani A."/>
        </authorList>
    </citation>
    <scope>NUCLEOTIDE SEQUENCE</scope>
    <source>
        <strain evidence="2">LMG 23639</strain>
    </source>
</reference>
<accession>A0ABQ4SWP6</accession>
<feature type="region of interest" description="Disordered" evidence="1">
    <location>
        <begin position="18"/>
        <end position="51"/>
    </location>
</feature>
<dbReference type="RefSeq" id="WP_238275038.1">
    <property type="nucleotide sequence ID" value="NZ_BPQR01000027.1"/>
</dbReference>